<keyword evidence="2 6" id="KW-0378">Hydrolase</keyword>
<accession>A0A6A4I632</accession>
<dbReference type="SUPFAM" id="SSF51445">
    <property type="entry name" value="(Trans)glycosidases"/>
    <property type="match status" value="1"/>
</dbReference>
<evidence type="ECO:0000313" key="7">
    <source>
        <dbReference type="Proteomes" id="UP000799118"/>
    </source>
</evidence>
<evidence type="ECO:0000256" key="2">
    <source>
        <dbReference type="ARBA" id="ARBA00022801"/>
    </source>
</evidence>
<dbReference type="GO" id="GO:0005975">
    <property type="term" value="P:carbohydrate metabolic process"/>
    <property type="evidence" value="ECO:0007669"/>
    <property type="project" value="InterPro"/>
</dbReference>
<evidence type="ECO:0000256" key="4">
    <source>
        <dbReference type="SAM" id="MobiDB-lite"/>
    </source>
</evidence>
<reference evidence="6" key="1">
    <citation type="journal article" date="2019" name="Environ. Microbiol.">
        <title>Fungal ecological strategies reflected in gene transcription - a case study of two litter decomposers.</title>
        <authorList>
            <person name="Barbi F."/>
            <person name="Kohler A."/>
            <person name="Barry K."/>
            <person name="Baskaran P."/>
            <person name="Daum C."/>
            <person name="Fauchery L."/>
            <person name="Ihrmark K."/>
            <person name="Kuo A."/>
            <person name="LaButti K."/>
            <person name="Lipzen A."/>
            <person name="Morin E."/>
            <person name="Grigoriev I.V."/>
            <person name="Henrissat B."/>
            <person name="Lindahl B."/>
            <person name="Martin F."/>
        </authorList>
    </citation>
    <scope>NUCLEOTIDE SEQUENCE</scope>
    <source>
        <strain evidence="6">JB14</strain>
    </source>
</reference>
<dbReference type="EMBL" id="ML769404">
    <property type="protein sequence ID" value="KAE9406169.1"/>
    <property type="molecule type" value="Genomic_DNA"/>
</dbReference>
<feature type="compositionally biased region" description="Basic and acidic residues" evidence="4">
    <location>
        <begin position="279"/>
        <end position="289"/>
    </location>
</feature>
<dbReference type="AlphaFoldDB" id="A0A6A4I632"/>
<dbReference type="Proteomes" id="UP000799118">
    <property type="component" value="Unassembled WGS sequence"/>
</dbReference>
<dbReference type="Pfam" id="PF00933">
    <property type="entry name" value="Glyco_hydro_3"/>
    <property type="match status" value="1"/>
</dbReference>
<dbReference type="InterPro" id="IPR050226">
    <property type="entry name" value="NagZ_Beta-hexosaminidase"/>
</dbReference>
<keyword evidence="7" id="KW-1185">Reference proteome</keyword>
<proteinExistence type="inferred from homology"/>
<dbReference type="InterPro" id="IPR036881">
    <property type="entry name" value="Glyco_hydro_3_C_sf"/>
</dbReference>
<dbReference type="Gene3D" id="3.40.50.1700">
    <property type="entry name" value="Glycoside hydrolase family 3 C-terminal domain"/>
    <property type="match status" value="1"/>
</dbReference>
<dbReference type="SUPFAM" id="SSF52279">
    <property type="entry name" value="Beta-D-glucan exohydrolase, C-terminal domain"/>
    <property type="match status" value="1"/>
</dbReference>
<dbReference type="GO" id="GO:0004553">
    <property type="term" value="F:hydrolase activity, hydrolyzing O-glycosyl compounds"/>
    <property type="evidence" value="ECO:0007669"/>
    <property type="project" value="InterPro"/>
</dbReference>
<keyword evidence="3" id="KW-0326">Glycosidase</keyword>
<evidence type="ECO:0000259" key="5">
    <source>
        <dbReference type="Pfam" id="PF00933"/>
    </source>
</evidence>
<dbReference type="InterPro" id="IPR036962">
    <property type="entry name" value="Glyco_hydro_3_N_sf"/>
</dbReference>
<evidence type="ECO:0000256" key="1">
    <source>
        <dbReference type="ARBA" id="ARBA00005336"/>
    </source>
</evidence>
<dbReference type="PANTHER" id="PTHR30480:SF16">
    <property type="entry name" value="GLYCOSIDE HYDROLASE FAMILY 3 DOMAIN PROTEIN"/>
    <property type="match status" value="1"/>
</dbReference>
<dbReference type="PANTHER" id="PTHR30480">
    <property type="entry name" value="BETA-HEXOSAMINIDASE-RELATED"/>
    <property type="match status" value="1"/>
</dbReference>
<dbReference type="InterPro" id="IPR017853">
    <property type="entry name" value="GH"/>
</dbReference>
<feature type="domain" description="Glycoside hydrolase family 3 N-terminal" evidence="5">
    <location>
        <begin position="27"/>
        <end position="280"/>
    </location>
</feature>
<name>A0A6A4I632_9AGAR</name>
<dbReference type="GO" id="GO:0009254">
    <property type="term" value="P:peptidoglycan turnover"/>
    <property type="evidence" value="ECO:0007669"/>
    <property type="project" value="TreeGrafter"/>
</dbReference>
<protein>
    <submittedName>
        <fullName evidence="6">Glycoside hydrolase</fullName>
    </submittedName>
</protein>
<organism evidence="6 7">
    <name type="scientific">Gymnopus androsaceus JB14</name>
    <dbReference type="NCBI Taxonomy" id="1447944"/>
    <lineage>
        <taxon>Eukaryota</taxon>
        <taxon>Fungi</taxon>
        <taxon>Dikarya</taxon>
        <taxon>Basidiomycota</taxon>
        <taxon>Agaricomycotina</taxon>
        <taxon>Agaricomycetes</taxon>
        <taxon>Agaricomycetidae</taxon>
        <taxon>Agaricales</taxon>
        <taxon>Marasmiineae</taxon>
        <taxon>Omphalotaceae</taxon>
        <taxon>Gymnopus</taxon>
    </lineage>
</organism>
<evidence type="ECO:0000256" key="3">
    <source>
        <dbReference type="ARBA" id="ARBA00023295"/>
    </source>
</evidence>
<evidence type="ECO:0000313" key="6">
    <source>
        <dbReference type="EMBL" id="KAE9406169.1"/>
    </source>
</evidence>
<feature type="region of interest" description="Disordered" evidence="4">
    <location>
        <begin position="279"/>
        <end position="303"/>
    </location>
</feature>
<dbReference type="InterPro" id="IPR001764">
    <property type="entry name" value="Glyco_hydro_3_N"/>
</dbReference>
<gene>
    <name evidence="6" type="ORF">BT96DRAFT_963668</name>
</gene>
<comment type="similarity">
    <text evidence="1">Belongs to the glycosyl hydrolase 3 family.</text>
</comment>
<dbReference type="Gene3D" id="3.20.20.300">
    <property type="entry name" value="Glycoside hydrolase, family 3, N-terminal domain"/>
    <property type="match status" value="1"/>
</dbReference>
<sequence>MKLTDELKKEIGQGTDILTLTGPGYWVGNVIFMKRNVIASHIAGLQQHARDAGQTMALGIGTDQEGGLVSAFSTSGVATLFPGAMALASIPNVETGGTLKSSLDVAEAVYAAQGAELNHLGVNWVFAPVGDVNTFGDDPERVAQYVQSSCKGLTSVGIAPSVKHFPGHGDTRVDSHLGLPRVWKEWDSKPDATGLEDIELIPFRRLIENKSTCNNESDMITIMTGHMSLPLVTGKGDEPASLSAAVTNGILREKTKGLGFEGVIVTDCLEMNAISKTKEDLEKEKKGEPTSEGIGANPGTNVKDEADRGGEWAGGPGIEEGAILALEAGADVVMICHTFEKQKGAVERVWEAVESGRISLDKLRESSTRITRWKKALHLEWDLYDQRGPWNQATWAQLKRQHAELSTTAYSRIVACLKEGEMLNTNSKVVIFTPAMESYNLAVDDAEGVLRTKEGAVRNTAGASFISFTEAIRMRIPEAHHVVFGQGDIDSLHVAADEQVVFTLRNADRGRWQLQALERVLALVKRQIVVVSSSTPYDLVGFESVHRTPYVHLACNEYTKPALEAVAKVIFGEQKPVGKLPVVV</sequence>
<dbReference type="OrthoDB" id="4215304at2759"/>